<accession>A0ABR1U8Z2</accession>
<sequence>MSSRFTGSDIRSMCILAATICDGFVESGPDQSKRLLTMAMFEKALRGQSPTATKAAISSIRAFTKEIHPAGIKKMQEFEADEFHENEWMLKAK</sequence>
<organism evidence="1 2">
    <name type="scientific">Apiospora phragmitis</name>
    <dbReference type="NCBI Taxonomy" id="2905665"/>
    <lineage>
        <taxon>Eukaryota</taxon>
        <taxon>Fungi</taxon>
        <taxon>Dikarya</taxon>
        <taxon>Ascomycota</taxon>
        <taxon>Pezizomycotina</taxon>
        <taxon>Sordariomycetes</taxon>
        <taxon>Xylariomycetidae</taxon>
        <taxon>Amphisphaeriales</taxon>
        <taxon>Apiosporaceae</taxon>
        <taxon>Apiospora</taxon>
    </lineage>
</organism>
<reference evidence="1 2" key="1">
    <citation type="submission" date="2023-01" db="EMBL/GenBank/DDBJ databases">
        <title>Analysis of 21 Apiospora genomes using comparative genomics revels a genus with tremendous synthesis potential of carbohydrate active enzymes and secondary metabolites.</title>
        <authorList>
            <person name="Sorensen T."/>
        </authorList>
    </citation>
    <scope>NUCLEOTIDE SEQUENCE [LARGE SCALE GENOMIC DNA]</scope>
    <source>
        <strain evidence="1 2">CBS 135458</strain>
    </source>
</reference>
<evidence type="ECO:0000313" key="2">
    <source>
        <dbReference type="Proteomes" id="UP001480595"/>
    </source>
</evidence>
<name>A0ABR1U8Z2_9PEZI</name>
<dbReference type="RefSeq" id="XP_066713206.1">
    <property type="nucleotide sequence ID" value="XM_066861036.1"/>
</dbReference>
<evidence type="ECO:0000313" key="1">
    <source>
        <dbReference type="EMBL" id="KAK8054560.1"/>
    </source>
</evidence>
<proteinExistence type="predicted"/>
<dbReference type="EMBL" id="JAQQWL010000010">
    <property type="protein sequence ID" value="KAK8054560.1"/>
    <property type="molecule type" value="Genomic_DNA"/>
</dbReference>
<dbReference type="Proteomes" id="UP001480595">
    <property type="component" value="Unassembled WGS sequence"/>
</dbReference>
<comment type="caution">
    <text evidence="1">The sequence shown here is derived from an EMBL/GenBank/DDBJ whole genome shotgun (WGS) entry which is preliminary data.</text>
</comment>
<keyword evidence="2" id="KW-1185">Reference proteome</keyword>
<gene>
    <name evidence="1" type="ORF">PG994_009627</name>
</gene>
<protein>
    <submittedName>
        <fullName evidence="1">Mitochondrial aaa</fullName>
    </submittedName>
</protein>
<dbReference type="GeneID" id="92094099"/>